<organism evidence="4 5">
    <name type="scientific">Stephania japonica</name>
    <dbReference type="NCBI Taxonomy" id="461633"/>
    <lineage>
        <taxon>Eukaryota</taxon>
        <taxon>Viridiplantae</taxon>
        <taxon>Streptophyta</taxon>
        <taxon>Embryophyta</taxon>
        <taxon>Tracheophyta</taxon>
        <taxon>Spermatophyta</taxon>
        <taxon>Magnoliopsida</taxon>
        <taxon>Ranunculales</taxon>
        <taxon>Menispermaceae</taxon>
        <taxon>Menispermoideae</taxon>
        <taxon>Cissampelideae</taxon>
        <taxon>Stephania</taxon>
    </lineage>
</organism>
<feature type="compositionally biased region" description="Acidic residues" evidence="2">
    <location>
        <begin position="50"/>
        <end position="66"/>
    </location>
</feature>
<dbReference type="EMBL" id="JBBNAE010000005">
    <property type="protein sequence ID" value="KAK9124419.1"/>
    <property type="molecule type" value="Genomic_DNA"/>
</dbReference>
<feature type="compositionally biased region" description="Basic and acidic residues" evidence="2">
    <location>
        <begin position="566"/>
        <end position="597"/>
    </location>
</feature>
<dbReference type="InterPro" id="IPR018034">
    <property type="entry name" value="Kri1"/>
</dbReference>
<feature type="domain" description="Kri1-like C-terminal" evidence="3">
    <location>
        <begin position="479"/>
        <end position="561"/>
    </location>
</feature>
<feature type="region of interest" description="Disordered" evidence="2">
    <location>
        <begin position="549"/>
        <end position="639"/>
    </location>
</feature>
<feature type="region of interest" description="Disordered" evidence="2">
    <location>
        <begin position="376"/>
        <end position="411"/>
    </location>
</feature>
<feature type="region of interest" description="Disordered" evidence="2">
    <location>
        <begin position="31"/>
        <end position="69"/>
    </location>
</feature>
<feature type="compositionally biased region" description="Basic and acidic residues" evidence="2">
    <location>
        <begin position="376"/>
        <end position="394"/>
    </location>
</feature>
<dbReference type="GO" id="GO:0000447">
    <property type="term" value="P:endonucleolytic cleavage in ITS1 to separate SSU-rRNA from 5.8S rRNA and LSU-rRNA from tricistronic rRNA transcript (SSU-rRNA, 5.8S rRNA, LSU-rRNA)"/>
    <property type="evidence" value="ECO:0007669"/>
    <property type="project" value="TreeGrafter"/>
</dbReference>
<dbReference type="Proteomes" id="UP001417504">
    <property type="component" value="Unassembled WGS sequence"/>
</dbReference>
<proteinExistence type="inferred from homology"/>
<dbReference type="PANTHER" id="PTHR14490">
    <property type="entry name" value="ZINC FINGER, ZZ TYPE"/>
    <property type="match status" value="1"/>
</dbReference>
<dbReference type="GO" id="GO:0005730">
    <property type="term" value="C:nucleolus"/>
    <property type="evidence" value="ECO:0007669"/>
    <property type="project" value="TreeGrafter"/>
</dbReference>
<evidence type="ECO:0000313" key="4">
    <source>
        <dbReference type="EMBL" id="KAK9124419.1"/>
    </source>
</evidence>
<dbReference type="InterPro" id="IPR024626">
    <property type="entry name" value="Kri1-like_C"/>
</dbReference>
<feature type="compositionally biased region" description="Polar residues" evidence="2">
    <location>
        <begin position="551"/>
        <end position="561"/>
    </location>
</feature>
<feature type="region of interest" description="Disordered" evidence="2">
    <location>
        <begin position="294"/>
        <end position="315"/>
    </location>
</feature>
<dbReference type="AlphaFoldDB" id="A0AAP0NZK6"/>
<comment type="similarity">
    <text evidence="1">Belongs to the KRI1 family.</text>
</comment>
<name>A0AAP0NZK6_9MAGN</name>
<dbReference type="Pfam" id="PF05178">
    <property type="entry name" value="Kri1"/>
    <property type="match status" value="1"/>
</dbReference>
<gene>
    <name evidence="4" type="ORF">Sjap_014021</name>
</gene>
<reference evidence="4 5" key="1">
    <citation type="submission" date="2024-01" db="EMBL/GenBank/DDBJ databases">
        <title>Genome assemblies of Stephania.</title>
        <authorList>
            <person name="Yang L."/>
        </authorList>
    </citation>
    <scope>NUCLEOTIDE SEQUENCE [LARGE SCALE GENOMIC DNA]</scope>
    <source>
        <strain evidence="4">QJT</strain>
        <tissue evidence="4">Leaf</tissue>
    </source>
</reference>
<dbReference type="PANTHER" id="PTHR14490:SF5">
    <property type="entry name" value="PROTEIN KRI1 HOMOLOG"/>
    <property type="match status" value="1"/>
</dbReference>
<evidence type="ECO:0000259" key="3">
    <source>
        <dbReference type="Pfam" id="PF12936"/>
    </source>
</evidence>
<feature type="compositionally biased region" description="Acidic residues" evidence="2">
    <location>
        <begin position="448"/>
        <end position="459"/>
    </location>
</feature>
<feature type="compositionally biased region" description="Basic residues" evidence="2">
    <location>
        <begin position="297"/>
        <end position="311"/>
    </location>
</feature>
<evidence type="ECO:0000256" key="2">
    <source>
        <dbReference type="SAM" id="MobiDB-lite"/>
    </source>
</evidence>
<accession>A0AAP0NZK6</accession>
<evidence type="ECO:0000256" key="1">
    <source>
        <dbReference type="ARBA" id="ARBA00007473"/>
    </source>
</evidence>
<protein>
    <recommendedName>
        <fullName evidence="3">Kri1-like C-terminal domain-containing protein</fullName>
    </recommendedName>
</protein>
<evidence type="ECO:0000313" key="5">
    <source>
        <dbReference type="Proteomes" id="UP001417504"/>
    </source>
</evidence>
<sequence length="639" mass="73740">MGMKLFDDADDVEDISKIKVDENFARRFEHNKKREDLQRYEEMKKKGQVDESEDDSEEESEEDEEVIGSGKSDLKFFDALVKVKNKDPILSEQNVELFESESESESGSKEESLEIGGKSEVVKGKAMHLKDVVARNLIELGPEFEEEGAEENPMSYSEEKEVMRREVLKELDEAFDDGDEGELFVEKKRNEGEEGGGGGDDRDDEAFQSRLDEYFGGDDKLDENEMFLKNFFRNKMWVDRDGKGKEAMDVDLVGLSEDEEAIEKQDQYEADFNFRYEEGVGDRVVGHARFTEDSVRKKSNARKEQRRRKKERLAQAKVERKEELKRLENLKREEAMEKLKHIRSIGGIAGDGAFLFDEDYLDGEFDPDVYDNKAEETFGEDYYKAEDADPTFHDDSDEDDNDLTKPDFDKEDEMLGLEKGWDDYGSNDGFLAIRDKIRRGAVDKDADASNEGEQGEDEVSAEHKRKRKSKISQFEKDVLESLQEACDALHYEDEIGDVKTRFKYRSVPSQRYGLNAAEVLTMDEKELNQYVPLKKLATYSEKEWKVPKIQRYNQKSKNKQVNPGEITKKGDTDKKQSFHDPSHSAVLEHGKDQKELNDESGGVSKHGRKRRRKEGLQLSESRLMAYGRIPIKSKKKQKH</sequence>
<feature type="region of interest" description="Disordered" evidence="2">
    <location>
        <begin position="92"/>
        <end position="115"/>
    </location>
</feature>
<dbReference type="Pfam" id="PF12936">
    <property type="entry name" value="Kri1_C"/>
    <property type="match status" value="1"/>
</dbReference>
<feature type="region of interest" description="Disordered" evidence="2">
    <location>
        <begin position="442"/>
        <end position="470"/>
    </location>
</feature>
<comment type="caution">
    <text evidence="4">The sequence shown here is derived from an EMBL/GenBank/DDBJ whole genome shotgun (WGS) entry which is preliminary data.</text>
</comment>
<feature type="region of interest" description="Disordered" evidence="2">
    <location>
        <begin position="179"/>
        <end position="207"/>
    </location>
</feature>
<feature type="compositionally biased region" description="Basic and acidic residues" evidence="2">
    <location>
        <begin position="31"/>
        <end position="49"/>
    </location>
</feature>
<keyword evidence="5" id="KW-1185">Reference proteome</keyword>
<dbReference type="GO" id="GO:0030686">
    <property type="term" value="C:90S preribosome"/>
    <property type="evidence" value="ECO:0007669"/>
    <property type="project" value="TreeGrafter"/>
</dbReference>